<comment type="caution">
    <text evidence="1">The sequence shown here is derived from an EMBL/GenBank/DDBJ whole genome shotgun (WGS) entry which is preliminary data.</text>
</comment>
<evidence type="ECO:0000313" key="1">
    <source>
        <dbReference type="EMBL" id="CAH0103248.1"/>
    </source>
</evidence>
<protein>
    <submittedName>
        <fullName evidence="1">Uncharacterized protein</fullName>
    </submittedName>
</protein>
<keyword evidence="2" id="KW-1185">Reference proteome</keyword>
<sequence length="424" mass="48571">MIKQSVFLQNLLSLSQLESAKEPLALLNFLGLYIGHDPLILGTILRKTAHLEDLEKENMTPRKVINELLDILTLENDECCSPVPPISLKTIVVLVHGRKKNLDGLIGRFILKIFEKSNSQLQCLWTAVHFLSGTKNYNNIILLPFKRLPLIKSVACNKYMERGDFRQTSQLQFTANFISFCLSHPVLEKLRFNKRPCSYEQCKIVYWSLLPPVKVFSVHLQIIYEKDYCLENSGMGYQELCKNLKFGPDYSDTTYSRDSTNLKVDSLCRLTLCTNLKKFSLNSERSTLRCFLTLLSPNKLRVLRWKMRIVSEAYYDKLIWLLAYCPSLIQLGQINTSVLCGLDMYTWDEAKFTAFFVDLVRQLPKLIVLSIVLPVVPASHCIAATAVLESTFHSVRPCFCVQITDSLESSNPSSFPWIHYQACL</sequence>
<evidence type="ECO:0000313" key="2">
    <source>
        <dbReference type="Proteomes" id="UP000789390"/>
    </source>
</evidence>
<name>A0A8J2RUG7_9CRUS</name>
<proteinExistence type="predicted"/>
<organism evidence="1 2">
    <name type="scientific">Daphnia galeata</name>
    <dbReference type="NCBI Taxonomy" id="27404"/>
    <lineage>
        <taxon>Eukaryota</taxon>
        <taxon>Metazoa</taxon>
        <taxon>Ecdysozoa</taxon>
        <taxon>Arthropoda</taxon>
        <taxon>Crustacea</taxon>
        <taxon>Branchiopoda</taxon>
        <taxon>Diplostraca</taxon>
        <taxon>Cladocera</taxon>
        <taxon>Anomopoda</taxon>
        <taxon>Daphniidae</taxon>
        <taxon>Daphnia</taxon>
    </lineage>
</organism>
<accession>A0A8J2RUG7</accession>
<gene>
    <name evidence="1" type="ORF">DGAL_LOCUS5783</name>
</gene>
<dbReference type="EMBL" id="CAKKLH010000105">
    <property type="protein sequence ID" value="CAH0103248.1"/>
    <property type="molecule type" value="Genomic_DNA"/>
</dbReference>
<dbReference type="Proteomes" id="UP000789390">
    <property type="component" value="Unassembled WGS sequence"/>
</dbReference>
<dbReference type="AlphaFoldDB" id="A0A8J2RUG7"/>
<reference evidence="1" key="1">
    <citation type="submission" date="2021-11" db="EMBL/GenBank/DDBJ databases">
        <authorList>
            <person name="Schell T."/>
        </authorList>
    </citation>
    <scope>NUCLEOTIDE SEQUENCE</scope>
    <source>
        <strain evidence="1">M5</strain>
    </source>
</reference>